<reference evidence="2" key="1">
    <citation type="submission" date="2019-11" db="EMBL/GenBank/DDBJ databases">
        <authorList>
            <person name="Feng L."/>
        </authorList>
    </citation>
    <scope>NUCLEOTIDE SEQUENCE</scope>
    <source>
        <strain evidence="2">CTertiumLFYP3</strain>
    </source>
</reference>
<organism evidence="2">
    <name type="scientific">Clostridium tertium</name>
    <dbReference type="NCBI Taxonomy" id="1559"/>
    <lineage>
        <taxon>Bacteria</taxon>
        <taxon>Bacillati</taxon>
        <taxon>Bacillota</taxon>
        <taxon>Clostridia</taxon>
        <taxon>Eubacteriales</taxon>
        <taxon>Clostridiaceae</taxon>
        <taxon>Clostridium</taxon>
    </lineage>
</organism>
<gene>
    <name evidence="2" type="ORF">CTLFYP3_00864</name>
</gene>
<name>A0A6N3A2P2_9CLOT</name>
<keyword evidence="1" id="KW-0812">Transmembrane</keyword>
<proteinExistence type="predicted"/>
<evidence type="ECO:0000256" key="1">
    <source>
        <dbReference type="SAM" id="Phobius"/>
    </source>
</evidence>
<keyword evidence="1" id="KW-1133">Transmembrane helix</keyword>
<dbReference type="AlphaFoldDB" id="A0A6N3A2P2"/>
<dbReference type="EMBL" id="CACRTO010000008">
    <property type="protein sequence ID" value="VYT86395.1"/>
    <property type="molecule type" value="Genomic_DNA"/>
</dbReference>
<dbReference type="RefSeq" id="WP_156625336.1">
    <property type="nucleotide sequence ID" value="NZ_CACRTO010000008.1"/>
</dbReference>
<protein>
    <submittedName>
        <fullName evidence="2">Uncharacterized protein</fullName>
    </submittedName>
</protein>
<sequence length="167" mass="19413">MSYQIIFYLGLSFMIITLITTIIAFFKCNVVETVSDLFGFKYRVTSSKNKPKKEKIKKEPKKKGKAKYNDTELLIQKNKEIFEKSINIPNNKSLLREEFTEFMEETDVIDESTSLLDEETSLLDEETSLLEEETGLLEEETSLLDDGFSEEFIKEFEVLIASDNYIK</sequence>
<accession>A0A6N3A2P2</accession>
<keyword evidence="1" id="KW-0472">Membrane</keyword>
<feature type="transmembrane region" description="Helical" evidence="1">
    <location>
        <begin position="6"/>
        <end position="26"/>
    </location>
</feature>
<evidence type="ECO:0000313" key="2">
    <source>
        <dbReference type="EMBL" id="VYT86395.1"/>
    </source>
</evidence>